<protein>
    <submittedName>
        <fullName evidence="2">Uncharacterized protein</fullName>
    </submittedName>
</protein>
<proteinExistence type="predicted"/>
<gene>
    <name evidence="2" type="ORF">K466DRAFT_589981</name>
</gene>
<reference evidence="2 3" key="1">
    <citation type="journal article" date="2019" name="Nat. Ecol. Evol.">
        <title>Megaphylogeny resolves global patterns of mushroom evolution.</title>
        <authorList>
            <person name="Varga T."/>
            <person name="Krizsan K."/>
            <person name="Foldi C."/>
            <person name="Dima B."/>
            <person name="Sanchez-Garcia M."/>
            <person name="Sanchez-Ramirez S."/>
            <person name="Szollosi G.J."/>
            <person name="Szarkandi J.G."/>
            <person name="Papp V."/>
            <person name="Albert L."/>
            <person name="Andreopoulos W."/>
            <person name="Angelini C."/>
            <person name="Antonin V."/>
            <person name="Barry K.W."/>
            <person name="Bougher N.L."/>
            <person name="Buchanan P."/>
            <person name="Buyck B."/>
            <person name="Bense V."/>
            <person name="Catcheside P."/>
            <person name="Chovatia M."/>
            <person name="Cooper J."/>
            <person name="Damon W."/>
            <person name="Desjardin D."/>
            <person name="Finy P."/>
            <person name="Geml J."/>
            <person name="Haridas S."/>
            <person name="Hughes K."/>
            <person name="Justo A."/>
            <person name="Karasinski D."/>
            <person name="Kautmanova I."/>
            <person name="Kiss B."/>
            <person name="Kocsube S."/>
            <person name="Kotiranta H."/>
            <person name="LaButti K.M."/>
            <person name="Lechner B.E."/>
            <person name="Liimatainen K."/>
            <person name="Lipzen A."/>
            <person name="Lukacs Z."/>
            <person name="Mihaltcheva S."/>
            <person name="Morgado L.N."/>
            <person name="Niskanen T."/>
            <person name="Noordeloos M.E."/>
            <person name="Ohm R.A."/>
            <person name="Ortiz-Santana B."/>
            <person name="Ovrebo C."/>
            <person name="Racz N."/>
            <person name="Riley R."/>
            <person name="Savchenko A."/>
            <person name="Shiryaev A."/>
            <person name="Soop K."/>
            <person name="Spirin V."/>
            <person name="Szebenyi C."/>
            <person name="Tomsovsky M."/>
            <person name="Tulloss R.E."/>
            <person name="Uehling J."/>
            <person name="Grigoriev I.V."/>
            <person name="Vagvolgyi C."/>
            <person name="Papp T."/>
            <person name="Martin F.M."/>
            <person name="Miettinen O."/>
            <person name="Hibbett D.S."/>
            <person name="Nagy L.G."/>
        </authorList>
    </citation>
    <scope>NUCLEOTIDE SEQUENCE [LARGE SCALE GENOMIC DNA]</scope>
    <source>
        <strain evidence="2 3">HHB13444</strain>
    </source>
</reference>
<evidence type="ECO:0000313" key="2">
    <source>
        <dbReference type="EMBL" id="TFK83142.1"/>
    </source>
</evidence>
<dbReference type="Proteomes" id="UP000308197">
    <property type="component" value="Unassembled WGS sequence"/>
</dbReference>
<dbReference type="EMBL" id="ML211418">
    <property type="protein sequence ID" value="TFK83142.1"/>
    <property type="molecule type" value="Genomic_DNA"/>
</dbReference>
<dbReference type="InParanoid" id="A0A5C3P1G1"/>
<organism evidence="2 3">
    <name type="scientific">Polyporus arcularius HHB13444</name>
    <dbReference type="NCBI Taxonomy" id="1314778"/>
    <lineage>
        <taxon>Eukaryota</taxon>
        <taxon>Fungi</taxon>
        <taxon>Dikarya</taxon>
        <taxon>Basidiomycota</taxon>
        <taxon>Agaricomycotina</taxon>
        <taxon>Agaricomycetes</taxon>
        <taxon>Polyporales</taxon>
        <taxon>Polyporaceae</taxon>
        <taxon>Polyporus</taxon>
    </lineage>
</organism>
<feature type="compositionally biased region" description="Pro residues" evidence="1">
    <location>
        <begin position="31"/>
        <end position="44"/>
    </location>
</feature>
<accession>A0A5C3P1G1</accession>
<feature type="region of interest" description="Disordered" evidence="1">
    <location>
        <begin position="1"/>
        <end position="54"/>
    </location>
</feature>
<name>A0A5C3P1G1_9APHY</name>
<sequence>MEDMNDRTRAGIRPAPRTPHSTHNAPRGASSPPPTASTRVPPPTQITASHRVLT</sequence>
<keyword evidence="3" id="KW-1185">Reference proteome</keyword>
<evidence type="ECO:0000256" key="1">
    <source>
        <dbReference type="SAM" id="MobiDB-lite"/>
    </source>
</evidence>
<dbReference type="AlphaFoldDB" id="A0A5C3P1G1"/>
<evidence type="ECO:0000313" key="3">
    <source>
        <dbReference type="Proteomes" id="UP000308197"/>
    </source>
</evidence>